<proteinExistence type="predicted"/>
<evidence type="ECO:0000313" key="1">
    <source>
        <dbReference type="EMBL" id="SEH61944.1"/>
    </source>
</evidence>
<protein>
    <submittedName>
        <fullName evidence="1">Uncharacterized protein</fullName>
    </submittedName>
</protein>
<name>A0A1H6JRL0_9GAMM</name>
<dbReference type="Proteomes" id="UP000198559">
    <property type="component" value="Unassembled WGS sequence"/>
</dbReference>
<evidence type="ECO:0000313" key="2">
    <source>
        <dbReference type="Proteomes" id="UP000198559"/>
    </source>
</evidence>
<organism evidence="1 2">
    <name type="scientific">Bathymodiolus azoricus thioautotrophic gill symbiont</name>
    <dbReference type="NCBI Taxonomy" id="235205"/>
    <lineage>
        <taxon>Bacteria</taxon>
        <taxon>Pseudomonadati</taxon>
        <taxon>Pseudomonadota</taxon>
        <taxon>Gammaproteobacteria</taxon>
        <taxon>sulfur-oxidizing symbionts</taxon>
    </lineage>
</organism>
<accession>A0A1H6JRL0</accession>
<reference evidence="2" key="1">
    <citation type="submission" date="2016-06" db="EMBL/GenBank/DDBJ databases">
        <authorList>
            <person name="Petersen J."/>
            <person name="Sayavedra L."/>
        </authorList>
    </citation>
    <scope>NUCLEOTIDE SEQUENCE [LARGE SCALE GENOMIC DNA]</scope>
    <source>
        <strain evidence="2">BazSymB</strain>
    </source>
</reference>
<sequence>MALAGAITIISTGAGVHCTNKLKIGRKSGLLGSTGQMNNAIFQGLTQDF</sequence>
<gene>
    <name evidence="1" type="ORF">BAZSYMB_V2SCAFFOLD00085_5</name>
</gene>
<dbReference type="AlphaFoldDB" id="A0A1H6JRL0"/>
<dbReference type="EMBL" id="CVUD02000043">
    <property type="protein sequence ID" value="SEH61944.1"/>
    <property type="molecule type" value="Genomic_DNA"/>
</dbReference>